<evidence type="ECO:0000313" key="2">
    <source>
        <dbReference type="Proteomes" id="UP000027135"/>
    </source>
</evidence>
<keyword evidence="2" id="KW-1185">Reference proteome</keyword>
<gene>
    <name evidence="1" type="ORF">L798_14456</name>
</gene>
<proteinExistence type="predicted"/>
<dbReference type="EMBL" id="KK853131">
    <property type="protein sequence ID" value="KDR10934.1"/>
    <property type="molecule type" value="Genomic_DNA"/>
</dbReference>
<sequence length="100" mass="11879">MDCPLIALQQARSDESLCNNGDIHYQKNNSRVMDLIHTFYDNAKRQIINELDCIKRNGKNFYITLDEWSSKRNHRYFNINVHHFAEDFNLGLVPAMLRKH</sequence>
<organism evidence="1 2">
    <name type="scientific">Zootermopsis nevadensis</name>
    <name type="common">Dampwood termite</name>
    <dbReference type="NCBI Taxonomy" id="136037"/>
    <lineage>
        <taxon>Eukaryota</taxon>
        <taxon>Metazoa</taxon>
        <taxon>Ecdysozoa</taxon>
        <taxon>Arthropoda</taxon>
        <taxon>Hexapoda</taxon>
        <taxon>Insecta</taxon>
        <taxon>Pterygota</taxon>
        <taxon>Neoptera</taxon>
        <taxon>Polyneoptera</taxon>
        <taxon>Dictyoptera</taxon>
        <taxon>Blattodea</taxon>
        <taxon>Blattoidea</taxon>
        <taxon>Termitoidae</taxon>
        <taxon>Termopsidae</taxon>
        <taxon>Zootermopsis</taxon>
    </lineage>
</organism>
<name>A0A067R0H1_ZOONE</name>
<reference evidence="1 2" key="1">
    <citation type="journal article" date="2014" name="Nat. Commun.">
        <title>Molecular traces of alternative social organization in a termite genome.</title>
        <authorList>
            <person name="Terrapon N."/>
            <person name="Li C."/>
            <person name="Robertson H.M."/>
            <person name="Ji L."/>
            <person name="Meng X."/>
            <person name="Booth W."/>
            <person name="Chen Z."/>
            <person name="Childers C.P."/>
            <person name="Glastad K.M."/>
            <person name="Gokhale K."/>
            <person name="Gowin J."/>
            <person name="Gronenberg W."/>
            <person name="Hermansen R.A."/>
            <person name="Hu H."/>
            <person name="Hunt B.G."/>
            <person name="Huylmans A.K."/>
            <person name="Khalil S.M."/>
            <person name="Mitchell R.D."/>
            <person name="Munoz-Torres M.C."/>
            <person name="Mustard J.A."/>
            <person name="Pan H."/>
            <person name="Reese J.T."/>
            <person name="Scharf M.E."/>
            <person name="Sun F."/>
            <person name="Vogel H."/>
            <person name="Xiao J."/>
            <person name="Yang W."/>
            <person name="Yang Z."/>
            <person name="Yang Z."/>
            <person name="Zhou J."/>
            <person name="Zhu J."/>
            <person name="Brent C.S."/>
            <person name="Elsik C.G."/>
            <person name="Goodisman M.A."/>
            <person name="Liberles D.A."/>
            <person name="Roe R.M."/>
            <person name="Vargo E.L."/>
            <person name="Vilcinskas A."/>
            <person name="Wang J."/>
            <person name="Bornberg-Bauer E."/>
            <person name="Korb J."/>
            <person name="Zhang G."/>
            <person name="Liebig J."/>
        </authorList>
    </citation>
    <scope>NUCLEOTIDE SEQUENCE [LARGE SCALE GENOMIC DNA]</scope>
    <source>
        <tissue evidence="1">Whole organism</tissue>
    </source>
</reference>
<accession>A0A067R0H1</accession>
<dbReference type="InParanoid" id="A0A067R0H1"/>
<evidence type="ECO:0000313" key="1">
    <source>
        <dbReference type="EMBL" id="KDR10934.1"/>
    </source>
</evidence>
<protein>
    <submittedName>
        <fullName evidence="1">Uncharacterized protein</fullName>
    </submittedName>
</protein>
<dbReference type="Proteomes" id="UP000027135">
    <property type="component" value="Unassembled WGS sequence"/>
</dbReference>
<dbReference type="AlphaFoldDB" id="A0A067R0H1"/>